<dbReference type="GO" id="GO:0003723">
    <property type="term" value="F:RNA binding"/>
    <property type="evidence" value="ECO:0007669"/>
    <property type="project" value="InterPro"/>
</dbReference>
<proteinExistence type="predicted"/>
<organism evidence="9 10">
    <name type="scientific">Triangularia setosa</name>
    <dbReference type="NCBI Taxonomy" id="2587417"/>
    <lineage>
        <taxon>Eukaryota</taxon>
        <taxon>Fungi</taxon>
        <taxon>Dikarya</taxon>
        <taxon>Ascomycota</taxon>
        <taxon>Pezizomycotina</taxon>
        <taxon>Sordariomycetes</taxon>
        <taxon>Sordariomycetidae</taxon>
        <taxon>Sordariales</taxon>
        <taxon>Podosporaceae</taxon>
        <taxon>Triangularia</taxon>
    </lineage>
</organism>
<dbReference type="Gene3D" id="3.10.590.10">
    <property type="entry name" value="ph1033 like domains"/>
    <property type="match status" value="1"/>
</dbReference>
<dbReference type="EMBL" id="MU866567">
    <property type="protein sequence ID" value="KAK4171416.1"/>
    <property type="molecule type" value="Genomic_DNA"/>
</dbReference>
<evidence type="ECO:0000256" key="3">
    <source>
        <dbReference type="ARBA" id="ARBA00022741"/>
    </source>
</evidence>
<dbReference type="InterPro" id="IPR011009">
    <property type="entry name" value="Kinase-like_dom_sf"/>
</dbReference>
<dbReference type="Gene3D" id="1.10.510.10">
    <property type="entry name" value="Transferase(Phosphotransferase) domain 1"/>
    <property type="match status" value="1"/>
</dbReference>
<reference evidence="9" key="2">
    <citation type="submission" date="2023-05" db="EMBL/GenBank/DDBJ databases">
        <authorList>
            <consortium name="Lawrence Berkeley National Laboratory"/>
            <person name="Steindorff A."/>
            <person name="Hensen N."/>
            <person name="Bonometti L."/>
            <person name="Westerberg I."/>
            <person name="Brannstrom I.O."/>
            <person name="Guillou S."/>
            <person name="Cros-Aarteil S."/>
            <person name="Calhoun S."/>
            <person name="Haridas S."/>
            <person name="Kuo A."/>
            <person name="Mondo S."/>
            <person name="Pangilinan J."/>
            <person name="Riley R."/>
            <person name="Labutti K."/>
            <person name="Andreopoulos B."/>
            <person name="Lipzen A."/>
            <person name="Chen C."/>
            <person name="Yanf M."/>
            <person name="Daum C."/>
            <person name="Ng V."/>
            <person name="Clum A."/>
            <person name="Ohm R."/>
            <person name="Martin F."/>
            <person name="Silar P."/>
            <person name="Natvig D."/>
            <person name="Lalanne C."/>
            <person name="Gautier V."/>
            <person name="Ament-Velasquez S.L."/>
            <person name="Kruys A."/>
            <person name="Hutchinson M.I."/>
            <person name="Powell A.J."/>
            <person name="Barry K."/>
            <person name="Miller A.N."/>
            <person name="Grigoriev I.V."/>
            <person name="Debuchy R."/>
            <person name="Gladieux P."/>
            <person name="Thoren M.H."/>
            <person name="Johannesson H."/>
        </authorList>
    </citation>
    <scope>NUCLEOTIDE SEQUENCE</scope>
    <source>
        <strain evidence="9">CBS 892.96</strain>
    </source>
</reference>
<name>A0AAN6VXW7_9PEZI</name>
<feature type="domain" description="Protein kinase" evidence="7">
    <location>
        <begin position="35"/>
        <end position="319"/>
    </location>
</feature>
<evidence type="ECO:0000256" key="6">
    <source>
        <dbReference type="SAM" id="MobiDB-lite"/>
    </source>
</evidence>
<dbReference type="InterPro" id="IPR000719">
    <property type="entry name" value="Prot_kinase_dom"/>
</dbReference>
<evidence type="ECO:0000313" key="10">
    <source>
        <dbReference type="Proteomes" id="UP001302321"/>
    </source>
</evidence>
<accession>A0AAN6VXW7</accession>
<dbReference type="SMART" id="SM00220">
    <property type="entry name" value="S_TKc"/>
    <property type="match status" value="1"/>
</dbReference>
<dbReference type="PROSITE" id="PS50011">
    <property type="entry name" value="PROTEIN_KINASE_DOM"/>
    <property type="match status" value="1"/>
</dbReference>
<dbReference type="InterPro" id="IPR008271">
    <property type="entry name" value="Ser/Thr_kinase_AS"/>
</dbReference>
<gene>
    <name evidence="9" type="ORF">QBC36DRAFT_366537</name>
</gene>
<dbReference type="CDD" id="cd21134">
    <property type="entry name" value="YTH"/>
    <property type="match status" value="1"/>
</dbReference>
<evidence type="ECO:0000259" key="7">
    <source>
        <dbReference type="PROSITE" id="PS50011"/>
    </source>
</evidence>
<evidence type="ECO:0000256" key="5">
    <source>
        <dbReference type="ARBA" id="ARBA00022840"/>
    </source>
</evidence>
<keyword evidence="4 9" id="KW-0418">Kinase</keyword>
<sequence length="542" mass="61057">MAESISDLVDASRLVTEFYLPNFVVHHVEPVHEIWDLREEIGNGGSGVVRREERRVPPLKDKSQSPKVRAVKQMEKVPQHQQRGQWNYRTELEAVVKFSQPEYAPFFVHSFGWFENQESVFLAMEILPLGDLERFKRSSPPFSEFDTSLVVWQLIQGVRHMHENGFAHRDLKPGNILIASISPVWHVKIADFGISKQAMEGVTRLHTMQISGTWGYIAPEVLGFGDGNNIGAGNTTIAYTMSVDIWAIGVIAMTLLLGREIFPLPGDMSRYTMGQQGLDFSRGPAEDLTDDCREFIRALLAHDPVLRPTAAAALAHSWLEQAVEATGLPPVMEIPDSEADSEMDLDSTVPGSPDPFTKNPWAKPGKELKTYTKALLTKFKSFRLDSILLSPKFQTVVFEKTRFYVLRSDNATDIETSAAHSVWASSQRVNKILDKGFRASEGHVVLFFSVIASRRFCGVSKMTSTLDWENTDPHWVEDVWQGRFTLTWLSHTELSFDLVNHVPVKESTPGFRAIACYDGTEISPGSAYELLRAYSAEERRRL</sequence>
<feature type="domain" description="YTH" evidence="8">
    <location>
        <begin position="401"/>
        <end position="534"/>
    </location>
</feature>
<dbReference type="GO" id="GO:0005524">
    <property type="term" value="F:ATP binding"/>
    <property type="evidence" value="ECO:0007669"/>
    <property type="project" value="UniProtKB-KW"/>
</dbReference>
<dbReference type="SUPFAM" id="SSF56112">
    <property type="entry name" value="Protein kinase-like (PK-like)"/>
    <property type="match status" value="1"/>
</dbReference>
<evidence type="ECO:0000256" key="1">
    <source>
        <dbReference type="ARBA" id="ARBA00022527"/>
    </source>
</evidence>
<feature type="region of interest" description="Disordered" evidence="6">
    <location>
        <begin position="341"/>
        <end position="362"/>
    </location>
</feature>
<dbReference type="PROSITE" id="PS00108">
    <property type="entry name" value="PROTEIN_KINASE_ST"/>
    <property type="match status" value="1"/>
</dbReference>
<reference evidence="9" key="1">
    <citation type="journal article" date="2023" name="Mol. Phylogenet. Evol.">
        <title>Genome-scale phylogeny and comparative genomics of the fungal order Sordariales.</title>
        <authorList>
            <person name="Hensen N."/>
            <person name="Bonometti L."/>
            <person name="Westerberg I."/>
            <person name="Brannstrom I.O."/>
            <person name="Guillou S."/>
            <person name="Cros-Aarteil S."/>
            <person name="Calhoun S."/>
            <person name="Haridas S."/>
            <person name="Kuo A."/>
            <person name="Mondo S."/>
            <person name="Pangilinan J."/>
            <person name="Riley R."/>
            <person name="LaButti K."/>
            <person name="Andreopoulos B."/>
            <person name="Lipzen A."/>
            <person name="Chen C."/>
            <person name="Yan M."/>
            <person name="Daum C."/>
            <person name="Ng V."/>
            <person name="Clum A."/>
            <person name="Steindorff A."/>
            <person name="Ohm R.A."/>
            <person name="Martin F."/>
            <person name="Silar P."/>
            <person name="Natvig D.O."/>
            <person name="Lalanne C."/>
            <person name="Gautier V."/>
            <person name="Ament-Velasquez S.L."/>
            <person name="Kruys A."/>
            <person name="Hutchinson M.I."/>
            <person name="Powell A.J."/>
            <person name="Barry K."/>
            <person name="Miller A.N."/>
            <person name="Grigoriev I.V."/>
            <person name="Debuchy R."/>
            <person name="Gladieux P."/>
            <person name="Hiltunen Thoren M."/>
            <person name="Johannesson H."/>
        </authorList>
    </citation>
    <scope>NUCLEOTIDE SEQUENCE</scope>
    <source>
        <strain evidence="9">CBS 892.96</strain>
    </source>
</reference>
<protein>
    <submittedName>
        <fullName evidence="9">Serine/threonine-protein kinase</fullName>
    </submittedName>
</protein>
<keyword evidence="1" id="KW-0723">Serine/threonine-protein kinase</keyword>
<dbReference type="InterPro" id="IPR050205">
    <property type="entry name" value="CDPK_Ser/Thr_kinases"/>
</dbReference>
<dbReference type="PROSITE" id="PS50882">
    <property type="entry name" value="YTH"/>
    <property type="match status" value="1"/>
</dbReference>
<comment type="caution">
    <text evidence="9">The sequence shown here is derived from an EMBL/GenBank/DDBJ whole genome shotgun (WGS) entry which is preliminary data.</text>
</comment>
<keyword evidence="10" id="KW-1185">Reference proteome</keyword>
<dbReference type="Pfam" id="PF00069">
    <property type="entry name" value="Pkinase"/>
    <property type="match status" value="1"/>
</dbReference>
<keyword evidence="5" id="KW-0067">ATP-binding</keyword>
<evidence type="ECO:0000313" key="9">
    <source>
        <dbReference type="EMBL" id="KAK4171416.1"/>
    </source>
</evidence>
<evidence type="ECO:0000256" key="4">
    <source>
        <dbReference type="ARBA" id="ARBA00022777"/>
    </source>
</evidence>
<keyword evidence="3" id="KW-0547">Nucleotide-binding</keyword>
<keyword evidence="2" id="KW-0808">Transferase</keyword>
<dbReference type="Pfam" id="PF04146">
    <property type="entry name" value="YTH"/>
    <property type="match status" value="1"/>
</dbReference>
<evidence type="ECO:0000259" key="8">
    <source>
        <dbReference type="PROSITE" id="PS50882"/>
    </source>
</evidence>
<dbReference type="PANTHER" id="PTHR24349">
    <property type="entry name" value="SERINE/THREONINE-PROTEIN KINASE"/>
    <property type="match status" value="1"/>
</dbReference>
<dbReference type="InterPro" id="IPR007275">
    <property type="entry name" value="YTH_domain"/>
</dbReference>
<dbReference type="GO" id="GO:0004674">
    <property type="term" value="F:protein serine/threonine kinase activity"/>
    <property type="evidence" value="ECO:0007669"/>
    <property type="project" value="UniProtKB-KW"/>
</dbReference>
<dbReference type="Proteomes" id="UP001302321">
    <property type="component" value="Unassembled WGS sequence"/>
</dbReference>
<evidence type="ECO:0000256" key="2">
    <source>
        <dbReference type="ARBA" id="ARBA00022679"/>
    </source>
</evidence>
<dbReference type="AlphaFoldDB" id="A0AAN6VXW7"/>